<name>R7UP66_CAPTE</name>
<dbReference type="HOGENOM" id="CLU_1327501_0_0_1"/>
<reference evidence="7" key="3">
    <citation type="submission" date="2015-06" db="UniProtKB">
        <authorList>
            <consortium name="EnsemblMetazoa"/>
        </authorList>
    </citation>
    <scope>IDENTIFICATION</scope>
</reference>
<proteinExistence type="predicted"/>
<accession>R7UP66</accession>
<gene>
    <name evidence="6" type="ORF">CAPTEDRAFT_209871</name>
</gene>
<evidence type="ECO:0000256" key="2">
    <source>
        <dbReference type="ARBA" id="ARBA00022771"/>
    </source>
</evidence>
<dbReference type="Pfam" id="PF05253">
    <property type="entry name" value="zf-U11-48K"/>
    <property type="match status" value="1"/>
</dbReference>
<dbReference type="AlphaFoldDB" id="R7UP66"/>
<dbReference type="EMBL" id="KB299519">
    <property type="protein sequence ID" value="ELU07903.1"/>
    <property type="molecule type" value="Genomic_DNA"/>
</dbReference>
<dbReference type="Proteomes" id="UP000014760">
    <property type="component" value="Unassembled WGS sequence"/>
</dbReference>
<feature type="domain" description="CHHC U11-48K-type" evidence="5">
    <location>
        <begin position="44"/>
        <end position="71"/>
    </location>
</feature>
<evidence type="ECO:0000259" key="5">
    <source>
        <dbReference type="PROSITE" id="PS51800"/>
    </source>
</evidence>
<dbReference type="STRING" id="283909.R7UP66"/>
<evidence type="ECO:0000256" key="1">
    <source>
        <dbReference type="ARBA" id="ARBA00022723"/>
    </source>
</evidence>
<protein>
    <recommendedName>
        <fullName evidence="5">CHHC U11-48K-type domain-containing protein</fullName>
    </recommendedName>
</protein>
<reference evidence="6 8" key="2">
    <citation type="journal article" date="2013" name="Nature">
        <title>Insights into bilaterian evolution from three spiralian genomes.</title>
        <authorList>
            <person name="Simakov O."/>
            <person name="Marletaz F."/>
            <person name="Cho S.J."/>
            <person name="Edsinger-Gonzales E."/>
            <person name="Havlak P."/>
            <person name="Hellsten U."/>
            <person name="Kuo D.H."/>
            <person name="Larsson T."/>
            <person name="Lv J."/>
            <person name="Arendt D."/>
            <person name="Savage R."/>
            <person name="Osoegawa K."/>
            <person name="de Jong P."/>
            <person name="Grimwood J."/>
            <person name="Chapman J.A."/>
            <person name="Shapiro H."/>
            <person name="Aerts A."/>
            <person name="Otillar R.P."/>
            <person name="Terry A.Y."/>
            <person name="Boore J.L."/>
            <person name="Grigoriev I.V."/>
            <person name="Lindberg D.R."/>
            <person name="Seaver E.C."/>
            <person name="Weisblat D.A."/>
            <person name="Putnam N.H."/>
            <person name="Rokhsar D.S."/>
        </authorList>
    </citation>
    <scope>NUCLEOTIDE SEQUENCE</scope>
    <source>
        <strain evidence="6 8">I ESC-2004</strain>
    </source>
</reference>
<dbReference type="InterPro" id="IPR022776">
    <property type="entry name" value="TRM13/UPF0224_CHHC_Znf_dom"/>
</dbReference>
<dbReference type="OMA" id="LMPRHEL"/>
<keyword evidence="8" id="KW-1185">Reference proteome</keyword>
<dbReference type="EnsemblMetazoa" id="CapteT209871">
    <property type="protein sequence ID" value="CapteP209871"/>
    <property type="gene ID" value="CapteG209871"/>
</dbReference>
<dbReference type="EMBL" id="AMQN01006904">
    <property type="status" value="NOT_ANNOTATED_CDS"/>
    <property type="molecule type" value="Genomic_DNA"/>
</dbReference>
<keyword evidence="3" id="KW-0862">Zinc</keyword>
<keyword evidence="2" id="KW-0863">Zinc-finger</keyword>
<dbReference type="GO" id="GO:0008270">
    <property type="term" value="F:zinc ion binding"/>
    <property type="evidence" value="ECO:0007669"/>
    <property type="project" value="UniProtKB-KW"/>
</dbReference>
<feature type="region of interest" description="Disordered" evidence="4">
    <location>
        <begin position="187"/>
        <end position="207"/>
    </location>
</feature>
<organism evidence="6">
    <name type="scientific">Capitella teleta</name>
    <name type="common">Polychaete worm</name>
    <dbReference type="NCBI Taxonomy" id="283909"/>
    <lineage>
        <taxon>Eukaryota</taxon>
        <taxon>Metazoa</taxon>
        <taxon>Spiralia</taxon>
        <taxon>Lophotrochozoa</taxon>
        <taxon>Annelida</taxon>
        <taxon>Polychaeta</taxon>
        <taxon>Sedentaria</taxon>
        <taxon>Scolecida</taxon>
        <taxon>Capitellidae</taxon>
        <taxon>Capitella</taxon>
    </lineage>
</organism>
<reference evidence="8" key="1">
    <citation type="submission" date="2012-12" db="EMBL/GenBank/DDBJ databases">
        <authorList>
            <person name="Hellsten U."/>
            <person name="Grimwood J."/>
            <person name="Chapman J.A."/>
            <person name="Shapiro H."/>
            <person name="Aerts A."/>
            <person name="Otillar R.P."/>
            <person name="Terry A.Y."/>
            <person name="Boore J.L."/>
            <person name="Simakov O."/>
            <person name="Marletaz F."/>
            <person name="Cho S.-J."/>
            <person name="Edsinger-Gonzales E."/>
            <person name="Havlak P."/>
            <person name="Kuo D.-H."/>
            <person name="Larsson T."/>
            <person name="Lv J."/>
            <person name="Arendt D."/>
            <person name="Savage R."/>
            <person name="Osoegawa K."/>
            <person name="de Jong P."/>
            <person name="Lindberg D.R."/>
            <person name="Seaver E.C."/>
            <person name="Weisblat D.A."/>
            <person name="Putnam N.H."/>
            <person name="Grigoriev I.V."/>
            <person name="Rokhsar D.S."/>
        </authorList>
    </citation>
    <scope>NUCLEOTIDE SEQUENCE</scope>
    <source>
        <strain evidence="8">I ESC-2004</strain>
    </source>
</reference>
<sequence length="207" mass="23554">MAQYVVPNPNDVFFCPFEESHTIRALGAIKHLHKCAKSHPNMKLSICPFNQIHWVKQEEFAHHVNKCPDKSRFQLSREQEQYIEKSNIYRDPVEDDHVFEEGEDWTHEMDSDNVEDFCWNTHVASSARWAQPHEGPVIVPTVPPKARSIGSLIHEVPIRRANASFKLSPHFPSNVSTDSAVTLLQMNRGRGTSSSVQKPSGGQKIFS</sequence>
<evidence type="ECO:0000313" key="6">
    <source>
        <dbReference type="EMBL" id="ELU07903.1"/>
    </source>
</evidence>
<evidence type="ECO:0000256" key="4">
    <source>
        <dbReference type="SAM" id="MobiDB-lite"/>
    </source>
</evidence>
<evidence type="ECO:0000256" key="3">
    <source>
        <dbReference type="ARBA" id="ARBA00022833"/>
    </source>
</evidence>
<dbReference type="OrthoDB" id="10069248at2759"/>
<keyword evidence="1" id="KW-0479">Metal-binding</keyword>
<evidence type="ECO:0000313" key="7">
    <source>
        <dbReference type="EnsemblMetazoa" id="CapteP209871"/>
    </source>
</evidence>
<evidence type="ECO:0000313" key="8">
    <source>
        <dbReference type="Proteomes" id="UP000014760"/>
    </source>
</evidence>
<dbReference type="PROSITE" id="PS51800">
    <property type="entry name" value="ZF_CHHC_U11_48K"/>
    <property type="match status" value="1"/>
</dbReference>